<comment type="caution">
    <text evidence="1">The sequence shown here is derived from an EMBL/GenBank/DDBJ whole genome shotgun (WGS) entry which is preliminary data.</text>
</comment>
<dbReference type="AlphaFoldDB" id="A0AAV5R4D4"/>
<keyword evidence="2" id="KW-1185">Reference proteome</keyword>
<reference evidence="1 2" key="1">
    <citation type="journal article" date="2023" name="Elife">
        <title>Identification of key yeast species and microbe-microbe interactions impacting larval growth of Drosophila in the wild.</title>
        <authorList>
            <person name="Mure A."/>
            <person name="Sugiura Y."/>
            <person name="Maeda R."/>
            <person name="Honda K."/>
            <person name="Sakurai N."/>
            <person name="Takahashi Y."/>
            <person name="Watada M."/>
            <person name="Katoh T."/>
            <person name="Gotoh A."/>
            <person name="Gotoh Y."/>
            <person name="Taniguchi I."/>
            <person name="Nakamura K."/>
            <person name="Hayashi T."/>
            <person name="Katayama T."/>
            <person name="Uemura T."/>
            <person name="Hattori Y."/>
        </authorList>
    </citation>
    <scope>NUCLEOTIDE SEQUENCE [LARGE SCALE GENOMIC DNA]</scope>
    <source>
        <strain evidence="1 2">PK-24</strain>
    </source>
</reference>
<evidence type="ECO:0000313" key="1">
    <source>
        <dbReference type="EMBL" id="GMM46419.1"/>
    </source>
</evidence>
<evidence type="ECO:0000313" key="2">
    <source>
        <dbReference type="Proteomes" id="UP001378960"/>
    </source>
</evidence>
<organism evidence="1 2">
    <name type="scientific">Pichia kluyveri</name>
    <name type="common">Yeast</name>
    <dbReference type="NCBI Taxonomy" id="36015"/>
    <lineage>
        <taxon>Eukaryota</taxon>
        <taxon>Fungi</taxon>
        <taxon>Dikarya</taxon>
        <taxon>Ascomycota</taxon>
        <taxon>Saccharomycotina</taxon>
        <taxon>Pichiomycetes</taxon>
        <taxon>Pichiales</taxon>
        <taxon>Pichiaceae</taxon>
        <taxon>Pichia</taxon>
    </lineage>
</organism>
<protein>
    <submittedName>
        <fullName evidence="1">Uncharacterized protein</fullName>
    </submittedName>
</protein>
<proteinExistence type="predicted"/>
<sequence>MGNKRCADFDDITPKRQRFGIDYYDIYNIRTPREIFNNNRFKLLINESTSNDNQLIKIIPSFGLCLETVSMFIRKDIKLSKPRSKLSDLLPIIYYQSLIMFIRYIYVVHSTNPNLITSSFLKTVKEFKLDEAIVHPSLLPWLEGLGIYDINKNDRILPILPNDFVNDDANTIEGLFSFTHWGHFPNFKHMIFLMAHTRRNDPHTVLKPISNVLTGNNDSNSLVNSILNRNLIPGLRFLTYNNNDPILQEIAFNLLNKDKTFKSNNILNELTFLDPELIEYCFEITKILDDTFPFKRYNPMSSLKGSFLMEHSLTILSNDPINKPWKPKLHEIEIDNYITTISSSRFLKRERFVKAKNKINNDELIDLVTTPIIVNYEEGSYPSRYILNNNNKVIKIETDIPINDDYYNEGVTHISFPIKEEEVTI</sequence>
<gene>
    <name evidence="1" type="ORF">DAPK24_029940</name>
</gene>
<accession>A0AAV5R4D4</accession>
<dbReference type="Proteomes" id="UP001378960">
    <property type="component" value="Unassembled WGS sequence"/>
</dbReference>
<dbReference type="EMBL" id="BTGB01000003">
    <property type="protein sequence ID" value="GMM46419.1"/>
    <property type="molecule type" value="Genomic_DNA"/>
</dbReference>
<name>A0AAV5R4D4_PICKL</name>